<sequence>MAATFSDLWILKPKVFIGDLGPNANEDELKELFAEYGPVQDLWLAKEGNGFALVEFQVDKDGLRATHGLKKTISEVKSTTSTIRGCLYKEVLF</sequence>
<evidence type="ECO:0000313" key="4">
    <source>
        <dbReference type="EMBL" id="TRY61905.1"/>
    </source>
</evidence>
<dbReference type="SUPFAM" id="SSF54928">
    <property type="entry name" value="RNA-binding domain, RBD"/>
    <property type="match status" value="1"/>
</dbReference>
<organism evidence="4 5">
    <name type="scientific">Tigriopus californicus</name>
    <name type="common">Marine copepod</name>
    <dbReference type="NCBI Taxonomy" id="6832"/>
    <lineage>
        <taxon>Eukaryota</taxon>
        <taxon>Metazoa</taxon>
        <taxon>Ecdysozoa</taxon>
        <taxon>Arthropoda</taxon>
        <taxon>Crustacea</taxon>
        <taxon>Multicrustacea</taxon>
        <taxon>Hexanauplia</taxon>
        <taxon>Copepoda</taxon>
        <taxon>Harpacticoida</taxon>
        <taxon>Harpacticidae</taxon>
        <taxon>Tigriopus</taxon>
    </lineage>
</organism>
<dbReference type="Pfam" id="PF00076">
    <property type="entry name" value="RRM_1"/>
    <property type="match status" value="1"/>
</dbReference>
<dbReference type="InterPro" id="IPR000504">
    <property type="entry name" value="RRM_dom"/>
</dbReference>
<evidence type="ECO:0000313" key="5">
    <source>
        <dbReference type="Proteomes" id="UP000318571"/>
    </source>
</evidence>
<feature type="domain" description="RRM" evidence="3">
    <location>
        <begin position="13"/>
        <end position="93"/>
    </location>
</feature>
<dbReference type="Gene3D" id="3.30.70.330">
    <property type="match status" value="1"/>
</dbReference>
<evidence type="ECO:0000259" key="3">
    <source>
        <dbReference type="PROSITE" id="PS50102"/>
    </source>
</evidence>
<dbReference type="SMART" id="SM00360">
    <property type="entry name" value="RRM"/>
    <property type="match status" value="1"/>
</dbReference>
<dbReference type="STRING" id="6832.A0A553N915"/>
<dbReference type="PROSITE" id="PS50102">
    <property type="entry name" value="RRM"/>
    <property type="match status" value="1"/>
</dbReference>
<proteinExistence type="predicted"/>
<name>A0A553N915_TIGCA</name>
<reference evidence="4 5" key="1">
    <citation type="journal article" date="2018" name="Nat. Ecol. Evol.">
        <title>Genomic signatures of mitonuclear coevolution across populations of Tigriopus californicus.</title>
        <authorList>
            <person name="Barreto F.S."/>
            <person name="Watson E.T."/>
            <person name="Lima T.G."/>
            <person name="Willett C.S."/>
            <person name="Edmands S."/>
            <person name="Li W."/>
            <person name="Burton R.S."/>
        </authorList>
    </citation>
    <scope>NUCLEOTIDE SEQUENCE [LARGE SCALE GENOMIC DNA]</scope>
    <source>
        <strain evidence="4 5">San Diego</strain>
    </source>
</reference>
<protein>
    <recommendedName>
        <fullName evidence="3">RRM domain-containing protein</fullName>
    </recommendedName>
</protein>
<dbReference type="Proteomes" id="UP000318571">
    <property type="component" value="Chromosome 8"/>
</dbReference>
<dbReference type="AlphaFoldDB" id="A0A553N915"/>
<evidence type="ECO:0000256" key="1">
    <source>
        <dbReference type="ARBA" id="ARBA00022884"/>
    </source>
</evidence>
<evidence type="ECO:0000256" key="2">
    <source>
        <dbReference type="PROSITE-ProRule" id="PRU00176"/>
    </source>
</evidence>
<keyword evidence="1 2" id="KW-0694">RNA-binding</keyword>
<dbReference type="InterPro" id="IPR035979">
    <property type="entry name" value="RBD_domain_sf"/>
</dbReference>
<dbReference type="EMBL" id="VCGU01000459">
    <property type="protein sequence ID" value="TRY61905.1"/>
    <property type="molecule type" value="Genomic_DNA"/>
</dbReference>
<dbReference type="InterPro" id="IPR012677">
    <property type="entry name" value="Nucleotide-bd_a/b_plait_sf"/>
</dbReference>
<gene>
    <name evidence="4" type="ORF">TCAL_09150</name>
</gene>
<dbReference type="GO" id="GO:0003723">
    <property type="term" value="F:RNA binding"/>
    <property type="evidence" value="ECO:0007669"/>
    <property type="project" value="UniProtKB-UniRule"/>
</dbReference>
<accession>A0A553N915</accession>
<keyword evidence="5" id="KW-1185">Reference proteome</keyword>
<comment type="caution">
    <text evidence="4">The sequence shown here is derived from an EMBL/GenBank/DDBJ whole genome shotgun (WGS) entry which is preliminary data.</text>
</comment>